<dbReference type="SUPFAM" id="SSF81321">
    <property type="entry name" value="Family A G protein-coupled receptor-like"/>
    <property type="match status" value="1"/>
</dbReference>
<evidence type="ECO:0000256" key="1">
    <source>
        <dbReference type="ARBA" id="ARBA00004651"/>
    </source>
</evidence>
<feature type="transmembrane region" description="Helical" evidence="10">
    <location>
        <begin position="193"/>
        <end position="221"/>
    </location>
</feature>
<keyword evidence="8" id="KW-0325">Glycoprotein</keyword>
<evidence type="ECO:0000313" key="13">
    <source>
        <dbReference type="EnsemblMetazoa" id="CapteP218700"/>
    </source>
</evidence>
<evidence type="ECO:0000256" key="3">
    <source>
        <dbReference type="ARBA" id="ARBA00022692"/>
    </source>
</evidence>
<proteinExistence type="predicted"/>
<dbReference type="Pfam" id="PF00001">
    <property type="entry name" value="7tm_1"/>
    <property type="match status" value="1"/>
</dbReference>
<dbReference type="STRING" id="283909.R7VJ61"/>
<keyword evidence="2" id="KW-1003">Cell membrane</keyword>
<name>R7VJ61_CAPTE</name>
<accession>R7VJ61</accession>
<keyword evidence="14" id="KW-1185">Reference proteome</keyword>
<dbReference type="PROSITE" id="PS50262">
    <property type="entry name" value="G_PROTEIN_RECEP_F1_2"/>
    <property type="match status" value="1"/>
</dbReference>
<evidence type="ECO:0000256" key="6">
    <source>
        <dbReference type="ARBA" id="ARBA00023136"/>
    </source>
</evidence>
<evidence type="ECO:0000256" key="2">
    <source>
        <dbReference type="ARBA" id="ARBA00022475"/>
    </source>
</evidence>
<keyword evidence="5" id="KW-0297">G-protein coupled receptor</keyword>
<reference evidence="12 14" key="2">
    <citation type="journal article" date="2013" name="Nature">
        <title>Insights into bilaterian evolution from three spiralian genomes.</title>
        <authorList>
            <person name="Simakov O."/>
            <person name="Marletaz F."/>
            <person name="Cho S.J."/>
            <person name="Edsinger-Gonzales E."/>
            <person name="Havlak P."/>
            <person name="Hellsten U."/>
            <person name="Kuo D.H."/>
            <person name="Larsson T."/>
            <person name="Lv J."/>
            <person name="Arendt D."/>
            <person name="Savage R."/>
            <person name="Osoegawa K."/>
            <person name="de Jong P."/>
            <person name="Grimwood J."/>
            <person name="Chapman J.A."/>
            <person name="Shapiro H."/>
            <person name="Aerts A."/>
            <person name="Otillar R.P."/>
            <person name="Terry A.Y."/>
            <person name="Boore J.L."/>
            <person name="Grigoriev I.V."/>
            <person name="Lindberg D.R."/>
            <person name="Seaver E.C."/>
            <person name="Weisblat D.A."/>
            <person name="Putnam N.H."/>
            <person name="Rokhsar D.S."/>
        </authorList>
    </citation>
    <scope>NUCLEOTIDE SEQUENCE</scope>
    <source>
        <strain evidence="12 14">I ESC-2004</strain>
    </source>
</reference>
<dbReference type="Proteomes" id="UP000014760">
    <property type="component" value="Unassembled WGS sequence"/>
</dbReference>
<feature type="transmembrane region" description="Helical" evidence="10">
    <location>
        <begin position="150"/>
        <end position="173"/>
    </location>
</feature>
<feature type="transmembrane region" description="Helical" evidence="10">
    <location>
        <begin position="108"/>
        <end position="129"/>
    </location>
</feature>
<evidence type="ECO:0000256" key="5">
    <source>
        <dbReference type="ARBA" id="ARBA00023040"/>
    </source>
</evidence>
<dbReference type="InterPro" id="IPR017452">
    <property type="entry name" value="GPCR_Rhodpsn_7TM"/>
</dbReference>
<evidence type="ECO:0000256" key="9">
    <source>
        <dbReference type="ARBA" id="ARBA00023224"/>
    </source>
</evidence>
<organism evidence="12">
    <name type="scientific">Capitella teleta</name>
    <name type="common">Polychaete worm</name>
    <dbReference type="NCBI Taxonomy" id="283909"/>
    <lineage>
        <taxon>Eukaryota</taxon>
        <taxon>Metazoa</taxon>
        <taxon>Spiralia</taxon>
        <taxon>Lophotrochozoa</taxon>
        <taxon>Annelida</taxon>
        <taxon>Polychaeta</taxon>
        <taxon>Sedentaria</taxon>
        <taxon>Scolecida</taxon>
        <taxon>Capitellidae</taxon>
        <taxon>Capitella</taxon>
    </lineage>
</organism>
<evidence type="ECO:0000313" key="12">
    <source>
        <dbReference type="EMBL" id="ELU15770.1"/>
    </source>
</evidence>
<comment type="subcellular location">
    <subcellularLocation>
        <location evidence="1">Cell membrane</location>
        <topology evidence="1">Multi-pass membrane protein</topology>
    </subcellularLocation>
</comment>
<evidence type="ECO:0000256" key="7">
    <source>
        <dbReference type="ARBA" id="ARBA00023170"/>
    </source>
</evidence>
<dbReference type="InterPro" id="IPR000276">
    <property type="entry name" value="GPCR_Rhodpsn"/>
</dbReference>
<dbReference type="OrthoDB" id="5967704at2759"/>
<dbReference type="EMBL" id="KB293602">
    <property type="protein sequence ID" value="ELU15770.1"/>
    <property type="molecule type" value="Genomic_DNA"/>
</dbReference>
<protein>
    <recommendedName>
        <fullName evidence="11">G-protein coupled receptors family 1 profile domain-containing protein</fullName>
    </recommendedName>
</protein>
<keyword evidence="6 10" id="KW-0472">Membrane</keyword>
<dbReference type="GO" id="GO:0004930">
    <property type="term" value="F:G protein-coupled receptor activity"/>
    <property type="evidence" value="ECO:0007669"/>
    <property type="project" value="UniProtKB-KW"/>
</dbReference>
<feature type="transmembrane region" description="Helical" evidence="10">
    <location>
        <begin position="283"/>
        <end position="301"/>
    </location>
</feature>
<evidence type="ECO:0000256" key="10">
    <source>
        <dbReference type="SAM" id="Phobius"/>
    </source>
</evidence>
<evidence type="ECO:0000256" key="8">
    <source>
        <dbReference type="ARBA" id="ARBA00023180"/>
    </source>
</evidence>
<dbReference type="PANTHER" id="PTHR24246">
    <property type="entry name" value="OLFACTORY RECEPTOR AND ADENOSINE RECEPTOR"/>
    <property type="match status" value="1"/>
</dbReference>
<feature type="transmembrane region" description="Helical" evidence="10">
    <location>
        <begin position="30"/>
        <end position="55"/>
    </location>
</feature>
<dbReference type="EnsemblMetazoa" id="CapteT218700">
    <property type="protein sequence ID" value="CapteP218700"/>
    <property type="gene ID" value="CapteG218700"/>
</dbReference>
<gene>
    <name evidence="12" type="ORF">CAPTEDRAFT_218700</name>
</gene>
<keyword evidence="4 10" id="KW-1133">Transmembrane helix</keyword>
<sequence length="354" mass="39320">MTETPDIGATETTLITFGTPLSTQMTNIQLGLVSTTLAASVITIIINPLTLLALFKQKMITKISINLFIASLCCSDFLFGIAVCIFQLQKFLQLFSVNEHAISFLNNLGGTLSLAGFLASNGNAFLISVDRAYSTLAPFKYKSAASIQRASIILSVAWTSAILLIVIPIAINIAPEGGTANLNYPYDLLPYSYGVYLLSPLLLLGTATNVVLYVVIVISFFKMRKKILPATSSLELRNRRMTRTVTMVIGTLLIGNIPIITMAAMLDNPHVPYLWSYEMFYDIAILCSIIPTFLNNFLYVWQLPDFNIAHDTLHNIELWYLVGQRWIGVLAIKQLTKFFKNGLSSLDKAHKRFR</sequence>
<evidence type="ECO:0000313" key="14">
    <source>
        <dbReference type="Proteomes" id="UP000014760"/>
    </source>
</evidence>
<dbReference type="Gene3D" id="1.20.1070.10">
    <property type="entry name" value="Rhodopsin 7-helix transmembrane proteins"/>
    <property type="match status" value="1"/>
</dbReference>
<dbReference type="PANTHER" id="PTHR24246:SF27">
    <property type="entry name" value="ADENOSINE RECEPTOR, ISOFORM A"/>
    <property type="match status" value="1"/>
</dbReference>
<reference evidence="13" key="3">
    <citation type="submission" date="2015-06" db="UniProtKB">
        <authorList>
            <consortium name="EnsemblMetazoa"/>
        </authorList>
    </citation>
    <scope>IDENTIFICATION</scope>
</reference>
<dbReference type="AlphaFoldDB" id="R7VJ61"/>
<feature type="transmembrane region" description="Helical" evidence="10">
    <location>
        <begin position="67"/>
        <end position="88"/>
    </location>
</feature>
<dbReference type="CDD" id="cd00637">
    <property type="entry name" value="7tm_classA_rhodopsin-like"/>
    <property type="match status" value="1"/>
</dbReference>
<dbReference type="GO" id="GO:0005886">
    <property type="term" value="C:plasma membrane"/>
    <property type="evidence" value="ECO:0007669"/>
    <property type="project" value="UniProtKB-SubCell"/>
</dbReference>
<feature type="transmembrane region" description="Helical" evidence="10">
    <location>
        <begin position="242"/>
        <end position="263"/>
    </location>
</feature>
<keyword evidence="3 10" id="KW-0812">Transmembrane</keyword>
<feature type="domain" description="G-protein coupled receptors family 1 profile" evidence="11">
    <location>
        <begin position="46"/>
        <end position="299"/>
    </location>
</feature>
<dbReference type="EMBL" id="AMQN01017866">
    <property type="status" value="NOT_ANNOTATED_CDS"/>
    <property type="molecule type" value="Genomic_DNA"/>
</dbReference>
<keyword evidence="9" id="KW-0807">Transducer</keyword>
<evidence type="ECO:0000259" key="11">
    <source>
        <dbReference type="PROSITE" id="PS50262"/>
    </source>
</evidence>
<keyword evidence="7" id="KW-0675">Receptor</keyword>
<evidence type="ECO:0000256" key="4">
    <source>
        <dbReference type="ARBA" id="ARBA00022989"/>
    </source>
</evidence>
<reference evidence="14" key="1">
    <citation type="submission" date="2012-12" db="EMBL/GenBank/DDBJ databases">
        <authorList>
            <person name="Hellsten U."/>
            <person name="Grimwood J."/>
            <person name="Chapman J.A."/>
            <person name="Shapiro H."/>
            <person name="Aerts A."/>
            <person name="Otillar R.P."/>
            <person name="Terry A.Y."/>
            <person name="Boore J.L."/>
            <person name="Simakov O."/>
            <person name="Marletaz F."/>
            <person name="Cho S.-J."/>
            <person name="Edsinger-Gonzales E."/>
            <person name="Havlak P."/>
            <person name="Kuo D.-H."/>
            <person name="Larsson T."/>
            <person name="Lv J."/>
            <person name="Arendt D."/>
            <person name="Savage R."/>
            <person name="Osoegawa K."/>
            <person name="de Jong P."/>
            <person name="Lindberg D.R."/>
            <person name="Seaver E.C."/>
            <person name="Weisblat D.A."/>
            <person name="Putnam N.H."/>
            <person name="Grigoriev I.V."/>
            <person name="Rokhsar D.S."/>
        </authorList>
    </citation>
    <scope>NUCLEOTIDE SEQUENCE</scope>
    <source>
        <strain evidence="14">I ESC-2004</strain>
    </source>
</reference>
<dbReference type="HOGENOM" id="CLU_063530_1_0_1"/>